<dbReference type="AlphaFoldDB" id="A0A1H2B8X1"/>
<dbReference type="Proteomes" id="UP000243904">
    <property type="component" value="Chromosome I"/>
</dbReference>
<dbReference type="PRINTS" id="PR00111">
    <property type="entry name" value="ABHYDROLASE"/>
</dbReference>
<evidence type="ECO:0000259" key="2">
    <source>
        <dbReference type="Pfam" id="PF00561"/>
    </source>
</evidence>
<evidence type="ECO:0000313" key="4">
    <source>
        <dbReference type="Proteomes" id="UP000243904"/>
    </source>
</evidence>
<proteinExistence type="predicted"/>
<keyword evidence="1" id="KW-0732">Signal</keyword>
<gene>
    <name evidence="3" type="ORF">SAMN05444158_6908</name>
</gene>
<accession>A0A1H2B8X1</accession>
<organism evidence="3 4">
    <name type="scientific">Bradyrhizobium canariense</name>
    <dbReference type="NCBI Taxonomy" id="255045"/>
    <lineage>
        <taxon>Bacteria</taxon>
        <taxon>Pseudomonadati</taxon>
        <taxon>Pseudomonadota</taxon>
        <taxon>Alphaproteobacteria</taxon>
        <taxon>Hyphomicrobiales</taxon>
        <taxon>Nitrobacteraceae</taxon>
        <taxon>Bradyrhizobium</taxon>
    </lineage>
</organism>
<evidence type="ECO:0000313" key="3">
    <source>
        <dbReference type="EMBL" id="SDT54527.1"/>
    </source>
</evidence>
<dbReference type="InterPro" id="IPR050266">
    <property type="entry name" value="AB_hydrolase_sf"/>
</dbReference>
<dbReference type="SUPFAM" id="SSF53474">
    <property type="entry name" value="alpha/beta-Hydrolases"/>
    <property type="match status" value="1"/>
</dbReference>
<dbReference type="Pfam" id="PF00561">
    <property type="entry name" value="Abhydrolase_1"/>
    <property type="match status" value="1"/>
</dbReference>
<dbReference type="InterPro" id="IPR000073">
    <property type="entry name" value="AB_hydrolase_1"/>
</dbReference>
<sequence>MTDKTSIGRRTFVQAITAASGAALSLALLSQRAAAQPAGNATPANSDHFDTAEIKTGDNTIFIRRYGKGSPLLMVHGFPRTSLMWRYVAPQLASDHTVICVDLRGYGRSGVPASAEDHYPYTKRAMAKELVAVMDKLGFSKFDLVGHDRGGRVSYRLALDHPERVQRLAVFDVIPISEGWGHADARFAMTYWPWILLSQKAPLPEKYLLGAPGAVFDNPFGQGSFGPEVRAEYTEMYRDPARVHAICEEYRAAATLDIEHDKEDQKESRRITCPMLHLWSAGGPLDTFYERDGGALGIWRKWADNVHGQAMKGGHFFPEENPTETTEILTKFLSA</sequence>
<feature type="signal peptide" evidence="1">
    <location>
        <begin position="1"/>
        <end position="35"/>
    </location>
</feature>
<feature type="domain" description="AB hydrolase-1" evidence="2">
    <location>
        <begin position="71"/>
        <end position="182"/>
    </location>
</feature>
<name>A0A1H2B8X1_9BRAD</name>
<evidence type="ECO:0000256" key="1">
    <source>
        <dbReference type="SAM" id="SignalP"/>
    </source>
</evidence>
<dbReference type="RefSeq" id="WP_146690501.1">
    <property type="nucleotide sequence ID" value="NZ_LT629750.1"/>
</dbReference>
<dbReference type="GO" id="GO:0047372">
    <property type="term" value="F:monoacylglycerol lipase activity"/>
    <property type="evidence" value="ECO:0007669"/>
    <property type="project" value="TreeGrafter"/>
</dbReference>
<dbReference type="PROSITE" id="PS51318">
    <property type="entry name" value="TAT"/>
    <property type="match status" value="1"/>
</dbReference>
<dbReference type="PANTHER" id="PTHR43798">
    <property type="entry name" value="MONOACYLGLYCEROL LIPASE"/>
    <property type="match status" value="1"/>
</dbReference>
<dbReference type="GO" id="GO:0016020">
    <property type="term" value="C:membrane"/>
    <property type="evidence" value="ECO:0007669"/>
    <property type="project" value="TreeGrafter"/>
</dbReference>
<dbReference type="PANTHER" id="PTHR43798:SF33">
    <property type="entry name" value="HYDROLASE, PUTATIVE (AFU_ORTHOLOGUE AFUA_2G14860)-RELATED"/>
    <property type="match status" value="1"/>
</dbReference>
<feature type="chain" id="PRO_5009269681" evidence="1">
    <location>
        <begin position="36"/>
        <end position="335"/>
    </location>
</feature>
<keyword evidence="4" id="KW-1185">Reference proteome</keyword>
<dbReference type="InterPro" id="IPR006311">
    <property type="entry name" value="TAT_signal"/>
</dbReference>
<reference evidence="4" key="1">
    <citation type="submission" date="2016-10" db="EMBL/GenBank/DDBJ databases">
        <authorList>
            <person name="Varghese N."/>
            <person name="Submissions S."/>
        </authorList>
    </citation>
    <scope>NUCLEOTIDE SEQUENCE [LARGE SCALE GENOMIC DNA]</scope>
    <source>
        <strain evidence="4">GAS369</strain>
    </source>
</reference>
<dbReference type="InterPro" id="IPR000639">
    <property type="entry name" value="Epox_hydrolase-like"/>
</dbReference>
<protein>
    <submittedName>
        <fullName evidence="3">Haloacetate dehalogenase</fullName>
    </submittedName>
</protein>
<dbReference type="GO" id="GO:0046464">
    <property type="term" value="P:acylglycerol catabolic process"/>
    <property type="evidence" value="ECO:0007669"/>
    <property type="project" value="TreeGrafter"/>
</dbReference>
<dbReference type="InterPro" id="IPR029058">
    <property type="entry name" value="AB_hydrolase_fold"/>
</dbReference>
<dbReference type="EMBL" id="LT629750">
    <property type="protein sequence ID" value="SDT54527.1"/>
    <property type="molecule type" value="Genomic_DNA"/>
</dbReference>
<dbReference type="Gene3D" id="3.40.50.1820">
    <property type="entry name" value="alpha/beta hydrolase"/>
    <property type="match status" value="1"/>
</dbReference>
<dbReference type="PRINTS" id="PR00412">
    <property type="entry name" value="EPOXHYDRLASE"/>
</dbReference>